<gene>
    <name evidence="7" type="ORF">EDC39_10297</name>
</gene>
<dbReference type="NCBIfam" id="TIGR00005">
    <property type="entry name" value="rluA_subfam"/>
    <property type="match status" value="1"/>
</dbReference>
<dbReference type="EMBL" id="VNIB01000002">
    <property type="protein sequence ID" value="TYO99574.1"/>
    <property type="molecule type" value="Genomic_DNA"/>
</dbReference>
<dbReference type="InterPro" id="IPR006224">
    <property type="entry name" value="PsdUridine_synth_RluA-like_CS"/>
</dbReference>
<comment type="catalytic activity">
    <reaction evidence="5">
        <text>a uridine in RNA = a pseudouridine in RNA</text>
        <dbReference type="Rhea" id="RHEA:48348"/>
        <dbReference type="Rhea" id="RHEA-COMP:12068"/>
        <dbReference type="Rhea" id="RHEA-COMP:12069"/>
        <dbReference type="ChEBI" id="CHEBI:65314"/>
        <dbReference type="ChEBI" id="CHEBI:65315"/>
    </reaction>
</comment>
<dbReference type="PANTHER" id="PTHR21600">
    <property type="entry name" value="MITOCHONDRIAL RNA PSEUDOURIDINE SYNTHASE"/>
    <property type="match status" value="1"/>
</dbReference>
<proteinExistence type="inferred from homology"/>
<dbReference type="CDD" id="cd00165">
    <property type="entry name" value="S4"/>
    <property type="match status" value="1"/>
</dbReference>
<dbReference type="GO" id="GO:0003723">
    <property type="term" value="F:RNA binding"/>
    <property type="evidence" value="ECO:0007669"/>
    <property type="project" value="UniProtKB-KW"/>
</dbReference>
<dbReference type="GO" id="GO:0140098">
    <property type="term" value="F:catalytic activity, acting on RNA"/>
    <property type="evidence" value="ECO:0007669"/>
    <property type="project" value="UniProtKB-ARBA"/>
</dbReference>
<dbReference type="SUPFAM" id="SSF55174">
    <property type="entry name" value="Alpha-L RNA-binding motif"/>
    <property type="match status" value="1"/>
</dbReference>
<name>A0A5D3WKP8_9BACT</name>
<dbReference type="Proteomes" id="UP000324159">
    <property type="component" value="Unassembled WGS sequence"/>
</dbReference>
<dbReference type="InterPro" id="IPR036986">
    <property type="entry name" value="S4_RNA-bd_sf"/>
</dbReference>
<dbReference type="Gene3D" id="3.30.2350.10">
    <property type="entry name" value="Pseudouridine synthase"/>
    <property type="match status" value="1"/>
</dbReference>
<dbReference type="SUPFAM" id="SSF55120">
    <property type="entry name" value="Pseudouridine synthase"/>
    <property type="match status" value="1"/>
</dbReference>
<dbReference type="InterPro" id="IPR020103">
    <property type="entry name" value="PsdUridine_synth_cat_dom_sf"/>
</dbReference>
<evidence type="ECO:0000256" key="5">
    <source>
        <dbReference type="RuleBase" id="RU362028"/>
    </source>
</evidence>
<keyword evidence="8" id="KW-1185">Reference proteome</keyword>
<dbReference type="AlphaFoldDB" id="A0A5D3WKP8"/>
<organism evidence="7 8">
    <name type="scientific">Geothermobacter ehrlichii</name>
    <dbReference type="NCBI Taxonomy" id="213224"/>
    <lineage>
        <taxon>Bacteria</taxon>
        <taxon>Pseudomonadati</taxon>
        <taxon>Thermodesulfobacteriota</taxon>
        <taxon>Desulfuromonadia</taxon>
        <taxon>Desulfuromonadales</taxon>
        <taxon>Geothermobacteraceae</taxon>
        <taxon>Geothermobacter</taxon>
    </lineage>
</organism>
<dbReference type="OrthoDB" id="128480at2"/>
<evidence type="ECO:0000313" key="8">
    <source>
        <dbReference type="Proteomes" id="UP000324159"/>
    </source>
</evidence>
<dbReference type="PROSITE" id="PS01129">
    <property type="entry name" value="PSI_RLU"/>
    <property type="match status" value="1"/>
</dbReference>
<dbReference type="GO" id="GO:0000455">
    <property type="term" value="P:enzyme-directed rRNA pseudouridine synthesis"/>
    <property type="evidence" value="ECO:0007669"/>
    <property type="project" value="TreeGrafter"/>
</dbReference>
<dbReference type="Pfam" id="PF00849">
    <property type="entry name" value="PseudoU_synth_2"/>
    <property type="match status" value="1"/>
</dbReference>
<evidence type="ECO:0000313" key="7">
    <source>
        <dbReference type="EMBL" id="TYO99574.1"/>
    </source>
</evidence>
<evidence type="ECO:0000256" key="3">
    <source>
        <dbReference type="PIRSR" id="PIRSR606225-1"/>
    </source>
</evidence>
<comment type="caution">
    <text evidence="7">The sequence shown here is derived from an EMBL/GenBank/DDBJ whole genome shotgun (WGS) entry which is preliminary data.</text>
</comment>
<sequence length="337" mass="37132">MAQEGDGVFQLPVAGPKHLIFHVDEAHHGQRLDRFLTAVCPAISRGDWKRIISVGGVHLDGRRMSQCSLPIAAGCSVEVFIDGRPLEKWLPTDEQILWRDDYLLALNKPAGIDCQPTPARFQGTVYQGVLDLLGRRHRFGRKPEIGMVQRLDRDTSGVMVFSIHPRAHRGLTRQFSEHSARKFYLALVHGRPEVENGEFRSCLARIRATNLVRSVERGGRHAHTRYRVLQSSEQASLVLVEPVTGRSHQIRAHFSEAGCPLVGDVKYGGDPALAGVDLAGHLLHAWRLAINHPVTGEPMVLAAPLPVLWRRLLACLELDLPDASSVGDMGGPTVGSV</sequence>
<protein>
    <recommendedName>
        <fullName evidence="5">Pseudouridine synthase</fullName>
        <ecNumber evidence="5">5.4.99.-</ecNumber>
    </recommendedName>
</protein>
<reference evidence="7 8" key="1">
    <citation type="submission" date="2019-07" db="EMBL/GenBank/DDBJ databases">
        <title>Genomic Encyclopedia of Type Strains, Phase IV (KMG-IV): sequencing the most valuable type-strain genomes for metagenomic binning, comparative biology and taxonomic classification.</title>
        <authorList>
            <person name="Goeker M."/>
        </authorList>
    </citation>
    <scope>NUCLEOTIDE SEQUENCE [LARGE SCALE GENOMIC DNA]</scope>
    <source>
        <strain evidence="7 8">SS015</strain>
    </source>
</reference>
<dbReference type="EC" id="5.4.99.-" evidence="5"/>
<evidence type="ECO:0000256" key="4">
    <source>
        <dbReference type="PROSITE-ProRule" id="PRU00182"/>
    </source>
</evidence>
<keyword evidence="2 5" id="KW-0413">Isomerase</keyword>
<feature type="domain" description="Pseudouridine synthase RsuA/RluA-like" evidence="6">
    <location>
        <begin position="103"/>
        <end position="255"/>
    </location>
</feature>
<dbReference type="PROSITE" id="PS50889">
    <property type="entry name" value="S4"/>
    <property type="match status" value="1"/>
</dbReference>
<evidence type="ECO:0000256" key="2">
    <source>
        <dbReference type="ARBA" id="ARBA00023235"/>
    </source>
</evidence>
<keyword evidence="4" id="KW-0694">RNA-binding</keyword>
<comment type="function">
    <text evidence="5">Responsible for synthesis of pseudouridine from uracil.</text>
</comment>
<dbReference type="CDD" id="cd02869">
    <property type="entry name" value="PseudoU_synth_RluA_like"/>
    <property type="match status" value="1"/>
</dbReference>
<comment type="similarity">
    <text evidence="1 5">Belongs to the pseudouridine synthase RluA family.</text>
</comment>
<dbReference type="PANTHER" id="PTHR21600:SF87">
    <property type="entry name" value="RNA PSEUDOURIDYLATE SYNTHASE DOMAIN-CONTAINING PROTEIN 1"/>
    <property type="match status" value="1"/>
</dbReference>
<evidence type="ECO:0000256" key="1">
    <source>
        <dbReference type="ARBA" id="ARBA00010876"/>
    </source>
</evidence>
<dbReference type="Gene3D" id="3.10.290.10">
    <property type="entry name" value="RNA-binding S4 domain"/>
    <property type="match status" value="1"/>
</dbReference>
<accession>A0A5D3WKP8</accession>
<dbReference type="InterPro" id="IPR006145">
    <property type="entry name" value="PsdUridine_synth_RsuA/RluA"/>
</dbReference>
<feature type="active site" evidence="3">
    <location>
        <position position="152"/>
    </location>
</feature>
<dbReference type="GO" id="GO:0009982">
    <property type="term" value="F:pseudouridine synthase activity"/>
    <property type="evidence" value="ECO:0007669"/>
    <property type="project" value="InterPro"/>
</dbReference>
<evidence type="ECO:0000259" key="6">
    <source>
        <dbReference type="Pfam" id="PF00849"/>
    </source>
</evidence>
<dbReference type="InterPro" id="IPR050188">
    <property type="entry name" value="RluA_PseudoU_synthase"/>
</dbReference>
<dbReference type="InterPro" id="IPR006225">
    <property type="entry name" value="PsdUridine_synth_RluC/D"/>
</dbReference>